<dbReference type="Pfam" id="PF00188">
    <property type="entry name" value="CAP"/>
    <property type="match status" value="2"/>
</dbReference>
<sequence>SVCRERMRTPLVLAALTTTLALADLSIVEKRDTAAEVFQLRSKRCSHFDCEDTADDMSNALRHVFLFAHNDMRESIVRGTEVGKAGLLPQSANMYKLNWNCELEMLARDWTSKCLNEAVEPAAGRGQNFIVLDDIEGDLAHTVAKTIGDWRRQVLQADLASDIKYNAALKIQQWANMANSETTEIGCSVNRCGATGTGLALTCFYNKAGDVPDHVIYVGGAPCKFDYDCAGQENSYCVPLTGLCHRHEKGATPGTSHICPLNTKMTDFARHTVLDWHNSLRSNLAFGKEEDGEGSFAPMAKGMLKMHYDCTLEKSAQEAAERCRFSPYKNGKSGENIFLSEQKDWRRNQISLLQQATKQWWNEMKQGGVAYNNTFTRKDYMENSHFTQMAWSITYRVGCATNVCGDKNFAVCHYSPSGNKFGHKVYTYGSPCKAATDCDKGQTCAAEEGLCVVSLE</sequence>
<dbReference type="InterPro" id="IPR035940">
    <property type="entry name" value="CAP_sf"/>
</dbReference>
<reference evidence="4" key="1">
    <citation type="submission" date="2022-10" db="EMBL/GenBank/DDBJ databases">
        <title>Genome assembly of Pristionchus species.</title>
        <authorList>
            <person name="Yoshida K."/>
            <person name="Sommer R.J."/>
        </authorList>
    </citation>
    <scope>NUCLEOTIDE SEQUENCE [LARGE SCALE GENOMIC DNA]</scope>
    <source>
        <strain evidence="4">RS5460</strain>
    </source>
</reference>
<feature type="domain" description="SCP" evidence="2">
    <location>
        <begin position="60"/>
        <end position="213"/>
    </location>
</feature>
<dbReference type="InterPro" id="IPR002413">
    <property type="entry name" value="V5_allergen-like"/>
</dbReference>
<dbReference type="SMART" id="SM00198">
    <property type="entry name" value="SCP"/>
    <property type="match status" value="2"/>
</dbReference>
<dbReference type="PANTHER" id="PTHR10334">
    <property type="entry name" value="CYSTEINE-RICH SECRETORY PROTEIN-RELATED"/>
    <property type="match status" value="1"/>
</dbReference>
<evidence type="ECO:0000313" key="3">
    <source>
        <dbReference type="EMBL" id="GMR62373.1"/>
    </source>
</evidence>
<organism evidence="3 4">
    <name type="scientific">Pristionchus mayeri</name>
    <dbReference type="NCBI Taxonomy" id="1317129"/>
    <lineage>
        <taxon>Eukaryota</taxon>
        <taxon>Metazoa</taxon>
        <taxon>Ecdysozoa</taxon>
        <taxon>Nematoda</taxon>
        <taxon>Chromadorea</taxon>
        <taxon>Rhabditida</taxon>
        <taxon>Rhabditina</taxon>
        <taxon>Diplogasteromorpha</taxon>
        <taxon>Diplogasteroidea</taxon>
        <taxon>Neodiplogasteridae</taxon>
        <taxon>Pristionchus</taxon>
    </lineage>
</organism>
<keyword evidence="1" id="KW-0732">Signal</keyword>
<keyword evidence="4" id="KW-1185">Reference proteome</keyword>
<evidence type="ECO:0000256" key="1">
    <source>
        <dbReference type="SAM" id="SignalP"/>
    </source>
</evidence>
<dbReference type="PRINTS" id="PR00837">
    <property type="entry name" value="V5TPXLIKE"/>
</dbReference>
<feature type="domain" description="SCP" evidence="2">
    <location>
        <begin position="268"/>
        <end position="422"/>
    </location>
</feature>
<evidence type="ECO:0000313" key="4">
    <source>
        <dbReference type="Proteomes" id="UP001328107"/>
    </source>
</evidence>
<dbReference type="CDD" id="cd05380">
    <property type="entry name" value="CAP_euk"/>
    <property type="match status" value="2"/>
</dbReference>
<feature type="chain" id="PRO_5042842656" description="SCP domain-containing protein" evidence="1">
    <location>
        <begin position="24"/>
        <end position="456"/>
    </location>
</feature>
<dbReference type="InterPro" id="IPR014044">
    <property type="entry name" value="CAP_dom"/>
</dbReference>
<dbReference type="AlphaFoldDB" id="A0AAN5DF16"/>
<dbReference type="Proteomes" id="UP001328107">
    <property type="component" value="Unassembled WGS sequence"/>
</dbReference>
<gene>
    <name evidence="3" type="ORF">PMAYCL1PPCAC_32568</name>
</gene>
<accession>A0AAN5DF16</accession>
<dbReference type="EMBL" id="BTRK01000006">
    <property type="protein sequence ID" value="GMR62373.1"/>
    <property type="molecule type" value="Genomic_DNA"/>
</dbReference>
<feature type="signal peptide" evidence="1">
    <location>
        <begin position="1"/>
        <end position="23"/>
    </location>
</feature>
<dbReference type="InterPro" id="IPR001283">
    <property type="entry name" value="CRISP-related"/>
</dbReference>
<evidence type="ECO:0000259" key="2">
    <source>
        <dbReference type="SMART" id="SM00198"/>
    </source>
</evidence>
<proteinExistence type="predicted"/>
<protein>
    <recommendedName>
        <fullName evidence="2">SCP domain-containing protein</fullName>
    </recommendedName>
</protein>
<comment type="caution">
    <text evidence="3">The sequence shown here is derived from an EMBL/GenBank/DDBJ whole genome shotgun (WGS) entry which is preliminary data.</text>
</comment>
<name>A0AAN5DF16_9BILA</name>
<dbReference type="PRINTS" id="PR00838">
    <property type="entry name" value="V5ALLERGEN"/>
</dbReference>
<feature type="non-terminal residue" evidence="3">
    <location>
        <position position="1"/>
    </location>
</feature>
<dbReference type="SUPFAM" id="SSF55797">
    <property type="entry name" value="PR-1-like"/>
    <property type="match status" value="2"/>
</dbReference>
<dbReference type="Gene3D" id="3.40.33.10">
    <property type="entry name" value="CAP"/>
    <property type="match status" value="2"/>
</dbReference>